<sequence length="92" mass="10386">MLEYQISSLVWTLYNIYFYMIIAYVLLSWVPNARDSFIGQLLGRVTEPYLGIFRKFIPAIGGVIDISPIVAIFALRFIALGVEAVILFLIPG</sequence>
<feature type="transmembrane region" description="Helical" evidence="2">
    <location>
        <begin position="12"/>
        <end position="30"/>
    </location>
</feature>
<protein>
    <submittedName>
        <fullName evidence="3">YggT family protein</fullName>
    </submittedName>
</protein>
<evidence type="ECO:0000256" key="2">
    <source>
        <dbReference type="SAM" id="Phobius"/>
    </source>
</evidence>
<dbReference type="AlphaFoldDB" id="A0A5R9GG87"/>
<keyword evidence="4" id="KW-1185">Reference proteome</keyword>
<dbReference type="Pfam" id="PF02325">
    <property type="entry name" value="CCB3_YggT"/>
    <property type="match status" value="1"/>
</dbReference>
<organism evidence="3 4">
    <name type="scientific">Paenibacillus antri</name>
    <dbReference type="NCBI Taxonomy" id="2582848"/>
    <lineage>
        <taxon>Bacteria</taxon>
        <taxon>Bacillati</taxon>
        <taxon>Bacillota</taxon>
        <taxon>Bacilli</taxon>
        <taxon>Bacillales</taxon>
        <taxon>Paenibacillaceae</taxon>
        <taxon>Paenibacillus</taxon>
    </lineage>
</organism>
<reference evidence="3 4" key="1">
    <citation type="submission" date="2019-05" db="EMBL/GenBank/DDBJ databases">
        <authorList>
            <person name="Narsing Rao M.P."/>
            <person name="Li W.J."/>
        </authorList>
    </citation>
    <scope>NUCLEOTIDE SEQUENCE [LARGE SCALE GENOMIC DNA]</scope>
    <source>
        <strain evidence="3 4">SYSU_K30003</strain>
    </source>
</reference>
<dbReference type="Proteomes" id="UP000309676">
    <property type="component" value="Unassembled WGS sequence"/>
</dbReference>
<proteinExistence type="inferred from homology"/>
<dbReference type="OrthoDB" id="47652at2"/>
<dbReference type="InterPro" id="IPR003425">
    <property type="entry name" value="CCB3/YggT"/>
</dbReference>
<comment type="caution">
    <text evidence="3">The sequence shown here is derived from an EMBL/GenBank/DDBJ whole genome shotgun (WGS) entry which is preliminary data.</text>
</comment>
<dbReference type="GO" id="GO:0016020">
    <property type="term" value="C:membrane"/>
    <property type="evidence" value="ECO:0007669"/>
    <property type="project" value="InterPro"/>
</dbReference>
<accession>A0A5R9GG87</accession>
<dbReference type="PANTHER" id="PTHR33219">
    <property type="entry name" value="YLMG HOMOLOG PROTEIN 2, CHLOROPLASTIC"/>
    <property type="match status" value="1"/>
</dbReference>
<name>A0A5R9GG87_9BACL</name>
<dbReference type="RefSeq" id="WP_138196125.1">
    <property type="nucleotide sequence ID" value="NZ_VCIW01000015.1"/>
</dbReference>
<dbReference type="PANTHER" id="PTHR33219:SF14">
    <property type="entry name" value="PROTEIN COFACTOR ASSEMBLY OF COMPLEX C SUBUNIT B CCB3, CHLOROPLASTIC-RELATED"/>
    <property type="match status" value="1"/>
</dbReference>
<comment type="similarity">
    <text evidence="1">Belongs to the YggT family.</text>
</comment>
<evidence type="ECO:0000313" key="3">
    <source>
        <dbReference type="EMBL" id="TLS50415.1"/>
    </source>
</evidence>
<keyword evidence="2" id="KW-0472">Membrane</keyword>
<keyword evidence="2" id="KW-1133">Transmembrane helix</keyword>
<keyword evidence="2" id="KW-0812">Transmembrane</keyword>
<evidence type="ECO:0000256" key="1">
    <source>
        <dbReference type="ARBA" id="ARBA00010894"/>
    </source>
</evidence>
<gene>
    <name evidence="3" type="ORF">FE782_20535</name>
</gene>
<evidence type="ECO:0000313" key="4">
    <source>
        <dbReference type="Proteomes" id="UP000309676"/>
    </source>
</evidence>
<dbReference type="EMBL" id="VCIW01000015">
    <property type="protein sequence ID" value="TLS50415.1"/>
    <property type="molecule type" value="Genomic_DNA"/>
</dbReference>
<feature type="transmembrane region" description="Helical" evidence="2">
    <location>
        <begin position="69"/>
        <end position="90"/>
    </location>
</feature>